<dbReference type="PROSITE" id="PS50137">
    <property type="entry name" value="DS_RBD"/>
    <property type="match status" value="1"/>
</dbReference>
<dbReference type="OrthoDB" id="112668at2759"/>
<evidence type="ECO:0000313" key="5">
    <source>
        <dbReference type="Proteomes" id="UP000305948"/>
    </source>
</evidence>
<dbReference type="GO" id="GO:0003723">
    <property type="term" value="F:RNA binding"/>
    <property type="evidence" value="ECO:0007669"/>
    <property type="project" value="UniProtKB-UniRule"/>
</dbReference>
<dbReference type="Gene3D" id="3.30.160.20">
    <property type="match status" value="1"/>
</dbReference>
<evidence type="ECO:0000259" key="3">
    <source>
        <dbReference type="PROSITE" id="PS50137"/>
    </source>
</evidence>
<organism evidence="4 5">
    <name type="scientific">Heliocybe sulcata</name>
    <dbReference type="NCBI Taxonomy" id="5364"/>
    <lineage>
        <taxon>Eukaryota</taxon>
        <taxon>Fungi</taxon>
        <taxon>Dikarya</taxon>
        <taxon>Basidiomycota</taxon>
        <taxon>Agaricomycotina</taxon>
        <taxon>Agaricomycetes</taxon>
        <taxon>Gloeophyllales</taxon>
        <taxon>Gloeophyllaceae</taxon>
        <taxon>Heliocybe</taxon>
    </lineage>
</organism>
<keyword evidence="5" id="KW-1185">Reference proteome</keyword>
<protein>
    <recommendedName>
        <fullName evidence="3">DRBM domain-containing protein</fullName>
    </recommendedName>
</protein>
<accession>A0A5C3MVN7</accession>
<sequence length="262" mass="29298">MVYPEGLGPDALTVLNDYLQRNATTSLLSWEMQQSGSDHAAYWTAIAMSEKDFPSINGVEYGRGGGMRAKDARNAAARQVISAIEKEPMTIRRRRGKSPESETDGLDQRWSYQSAVPSDSASQSRFAESTAERKDSRVPEADGNIAPESDASSVHQYPPHGSHCKGVGSNASAEPPVGSASVGQIQRDQDHLRSFGRDTEVAYNHPQPTDTFELKLHLKPQCHVSTVIDRSWHDEKLRLCLVSTYNEMRDPWRRWIFARKLR</sequence>
<gene>
    <name evidence="4" type="ORF">OE88DRAFT_1647584</name>
</gene>
<evidence type="ECO:0000313" key="4">
    <source>
        <dbReference type="EMBL" id="TFK47818.1"/>
    </source>
</evidence>
<evidence type="ECO:0000256" key="1">
    <source>
        <dbReference type="PROSITE-ProRule" id="PRU00266"/>
    </source>
</evidence>
<feature type="domain" description="DRBM" evidence="3">
    <location>
        <begin position="56"/>
        <end position="86"/>
    </location>
</feature>
<reference evidence="4 5" key="1">
    <citation type="journal article" date="2019" name="Nat. Ecol. Evol.">
        <title>Megaphylogeny resolves global patterns of mushroom evolution.</title>
        <authorList>
            <person name="Varga T."/>
            <person name="Krizsan K."/>
            <person name="Foldi C."/>
            <person name="Dima B."/>
            <person name="Sanchez-Garcia M."/>
            <person name="Sanchez-Ramirez S."/>
            <person name="Szollosi G.J."/>
            <person name="Szarkandi J.G."/>
            <person name="Papp V."/>
            <person name="Albert L."/>
            <person name="Andreopoulos W."/>
            <person name="Angelini C."/>
            <person name="Antonin V."/>
            <person name="Barry K.W."/>
            <person name="Bougher N.L."/>
            <person name="Buchanan P."/>
            <person name="Buyck B."/>
            <person name="Bense V."/>
            <person name="Catcheside P."/>
            <person name="Chovatia M."/>
            <person name="Cooper J."/>
            <person name="Damon W."/>
            <person name="Desjardin D."/>
            <person name="Finy P."/>
            <person name="Geml J."/>
            <person name="Haridas S."/>
            <person name="Hughes K."/>
            <person name="Justo A."/>
            <person name="Karasinski D."/>
            <person name="Kautmanova I."/>
            <person name="Kiss B."/>
            <person name="Kocsube S."/>
            <person name="Kotiranta H."/>
            <person name="LaButti K.M."/>
            <person name="Lechner B.E."/>
            <person name="Liimatainen K."/>
            <person name="Lipzen A."/>
            <person name="Lukacs Z."/>
            <person name="Mihaltcheva S."/>
            <person name="Morgado L.N."/>
            <person name="Niskanen T."/>
            <person name="Noordeloos M.E."/>
            <person name="Ohm R.A."/>
            <person name="Ortiz-Santana B."/>
            <person name="Ovrebo C."/>
            <person name="Racz N."/>
            <person name="Riley R."/>
            <person name="Savchenko A."/>
            <person name="Shiryaev A."/>
            <person name="Soop K."/>
            <person name="Spirin V."/>
            <person name="Szebenyi C."/>
            <person name="Tomsovsky M."/>
            <person name="Tulloss R.E."/>
            <person name="Uehling J."/>
            <person name="Grigoriev I.V."/>
            <person name="Vagvolgyi C."/>
            <person name="Papp T."/>
            <person name="Martin F.M."/>
            <person name="Miettinen O."/>
            <person name="Hibbett D.S."/>
            <person name="Nagy L.G."/>
        </authorList>
    </citation>
    <scope>NUCLEOTIDE SEQUENCE [LARGE SCALE GENOMIC DNA]</scope>
    <source>
        <strain evidence="4 5">OMC1185</strain>
    </source>
</reference>
<feature type="compositionally biased region" description="Basic and acidic residues" evidence="2">
    <location>
        <begin position="130"/>
        <end position="140"/>
    </location>
</feature>
<name>A0A5C3MVN7_9AGAM</name>
<dbReference type="EMBL" id="ML213522">
    <property type="protein sequence ID" value="TFK47818.1"/>
    <property type="molecule type" value="Genomic_DNA"/>
</dbReference>
<dbReference type="SUPFAM" id="SSF54768">
    <property type="entry name" value="dsRNA-binding domain-like"/>
    <property type="match status" value="1"/>
</dbReference>
<dbReference type="Proteomes" id="UP000305948">
    <property type="component" value="Unassembled WGS sequence"/>
</dbReference>
<dbReference type="AlphaFoldDB" id="A0A5C3MVN7"/>
<evidence type="ECO:0000256" key="2">
    <source>
        <dbReference type="SAM" id="MobiDB-lite"/>
    </source>
</evidence>
<keyword evidence="1" id="KW-0694">RNA-binding</keyword>
<feature type="region of interest" description="Disordered" evidence="2">
    <location>
        <begin position="87"/>
        <end position="187"/>
    </location>
</feature>
<feature type="compositionally biased region" description="Polar residues" evidence="2">
    <location>
        <begin position="110"/>
        <end position="127"/>
    </location>
</feature>
<proteinExistence type="predicted"/>
<dbReference type="InterPro" id="IPR014720">
    <property type="entry name" value="dsRBD_dom"/>
</dbReference>